<organism evidence="2 3">
    <name type="scientific">Lacticaseibacillus paracasei subsp. paracasei</name>
    <dbReference type="NCBI Taxonomy" id="47714"/>
    <lineage>
        <taxon>Bacteria</taxon>
        <taxon>Bacillati</taxon>
        <taxon>Bacillota</taxon>
        <taxon>Bacilli</taxon>
        <taxon>Lactobacillales</taxon>
        <taxon>Lactobacillaceae</taxon>
        <taxon>Lacticaseibacillus</taxon>
    </lineage>
</organism>
<evidence type="ECO:0000256" key="1">
    <source>
        <dbReference type="SAM" id="Phobius"/>
    </source>
</evidence>
<keyword evidence="1" id="KW-1133">Transmembrane helix</keyword>
<reference evidence="2 3" key="1">
    <citation type="submission" date="2017-08" db="EMBL/GenBank/DDBJ databases">
        <title>Genome sequence, comparative genomics and functional analysis of the highly adhesive Lactobacillus paracasei Kobulty strain.</title>
        <authorList>
            <person name="Koryszewska-Baginska A."/>
            <person name="Grynberg M."/>
            <person name="Aleksandrzak-Piekarczyk T."/>
        </authorList>
    </citation>
    <scope>NUCLEOTIDE SEQUENCE [LARGE SCALE GENOMIC DNA]</scope>
    <source>
        <strain evidence="2 3">IBB3423</strain>
    </source>
</reference>
<gene>
    <name evidence="2" type="ORF">LCAKO_2710</name>
</gene>
<sequence>MAISDQMPMTYNPICHGALCLSQLCMLLTSVILQYTGKTANFGGFLRGFSGFLWFMLL</sequence>
<dbReference type="Proteomes" id="UP000423274">
    <property type="component" value="Chromosome"/>
</dbReference>
<dbReference type="EMBL" id="CP022954">
    <property type="protein sequence ID" value="QGV19214.1"/>
    <property type="molecule type" value="Genomic_DNA"/>
</dbReference>
<dbReference type="AlphaFoldDB" id="A0AAP9KWB1"/>
<evidence type="ECO:0000313" key="3">
    <source>
        <dbReference type="Proteomes" id="UP000423274"/>
    </source>
</evidence>
<feature type="transmembrane region" description="Helical" evidence="1">
    <location>
        <begin position="12"/>
        <end position="33"/>
    </location>
</feature>
<evidence type="ECO:0000313" key="2">
    <source>
        <dbReference type="EMBL" id="QGV19214.1"/>
    </source>
</evidence>
<proteinExistence type="predicted"/>
<accession>A0AAP9KWB1</accession>
<name>A0AAP9KWB1_LACPA</name>
<protein>
    <submittedName>
        <fullName evidence="2">Uncharacterized protein</fullName>
    </submittedName>
</protein>
<keyword evidence="1" id="KW-0472">Membrane</keyword>
<keyword evidence="1" id="KW-0812">Transmembrane</keyword>